<dbReference type="InterPro" id="IPR007939">
    <property type="entry name" value="Cu-R_B_prcur"/>
</dbReference>
<proteinExistence type="predicted"/>
<dbReference type="eggNOG" id="COG3667">
    <property type="taxonomic scope" value="Bacteria"/>
</dbReference>
<evidence type="ECO:0000313" key="3">
    <source>
        <dbReference type="EMBL" id="ABZ71757.1"/>
    </source>
</evidence>
<dbReference type="KEGG" id="cak:Caul_2630"/>
<dbReference type="GO" id="GO:0005507">
    <property type="term" value="F:copper ion binding"/>
    <property type="evidence" value="ECO:0007669"/>
    <property type="project" value="InterPro"/>
</dbReference>
<dbReference type="SUPFAM" id="SSF103515">
    <property type="entry name" value="Autotransporter"/>
    <property type="match status" value="1"/>
</dbReference>
<dbReference type="HOGENOM" id="CLU_042913_0_2_5"/>
<dbReference type="OrthoDB" id="9778934at2"/>
<reference evidence="3" key="1">
    <citation type="submission" date="2008-01" db="EMBL/GenBank/DDBJ databases">
        <title>Complete sequence of chromosome of Caulobacter sp. K31.</title>
        <authorList>
            <consortium name="US DOE Joint Genome Institute"/>
            <person name="Copeland A."/>
            <person name="Lucas S."/>
            <person name="Lapidus A."/>
            <person name="Barry K."/>
            <person name="Glavina del Rio T."/>
            <person name="Dalin E."/>
            <person name="Tice H."/>
            <person name="Pitluck S."/>
            <person name="Bruce D."/>
            <person name="Goodwin L."/>
            <person name="Thompson L.S."/>
            <person name="Brettin T."/>
            <person name="Detter J.C."/>
            <person name="Han C."/>
            <person name="Schmutz J."/>
            <person name="Larimer F."/>
            <person name="Land M."/>
            <person name="Hauser L."/>
            <person name="Kyrpides N."/>
            <person name="Kim E."/>
            <person name="Stephens C."/>
            <person name="Richardson P."/>
        </authorList>
    </citation>
    <scope>NUCLEOTIDE SEQUENCE [LARGE SCALE GENOMIC DNA]</scope>
    <source>
        <strain evidence="3">K31</strain>
    </source>
</reference>
<accession>B0SXH2</accession>
<evidence type="ECO:0000256" key="2">
    <source>
        <dbReference type="SAM" id="SignalP"/>
    </source>
</evidence>
<protein>
    <submittedName>
        <fullName evidence="3">Copper resistance B</fullName>
    </submittedName>
</protein>
<dbReference type="GO" id="GO:0009279">
    <property type="term" value="C:cell outer membrane"/>
    <property type="evidence" value="ECO:0007669"/>
    <property type="project" value="InterPro"/>
</dbReference>
<feature type="chain" id="PRO_5002755648" evidence="2">
    <location>
        <begin position="21"/>
        <end position="313"/>
    </location>
</feature>
<dbReference type="STRING" id="366602.Caul_2630"/>
<sequence precursor="true">MKRLFMIATLPMAMAAPALAQSSDPHAGHHMPMQAAPADPHSGHTPPPPAPPASPPVDPHFGLTIQPAPAANDEAPPPIPTDHDADRYFPATAMAAARDQLAHEHGAIAWSKISIEKLEFRPGGGADGYAWEARASFGGDVNRLVVKSRGDGARELDKAEVEVLYGRAVTPYFNLEAGLRQDFEPHARSYLALGLDGVAPYGFDLNTALFLSDRGDLTVRAEAAHDLRLTQRLILEPRAEANLAAQDVPAQRIGAGLSSVELGLRLRYAITPEFAPYVGVNYERRFGETGRLAHAAGEDRADTRIVIGVRSWF</sequence>
<dbReference type="AlphaFoldDB" id="B0SXH2"/>
<feature type="compositionally biased region" description="Pro residues" evidence="1">
    <location>
        <begin position="45"/>
        <end position="58"/>
    </location>
</feature>
<feature type="signal peptide" evidence="2">
    <location>
        <begin position="1"/>
        <end position="20"/>
    </location>
</feature>
<organism evidence="3">
    <name type="scientific">Caulobacter sp. (strain K31)</name>
    <dbReference type="NCBI Taxonomy" id="366602"/>
    <lineage>
        <taxon>Bacteria</taxon>
        <taxon>Pseudomonadati</taxon>
        <taxon>Pseudomonadota</taxon>
        <taxon>Alphaproteobacteria</taxon>
        <taxon>Caulobacterales</taxon>
        <taxon>Caulobacteraceae</taxon>
        <taxon>Caulobacter</taxon>
    </lineage>
</organism>
<evidence type="ECO:0000256" key="1">
    <source>
        <dbReference type="SAM" id="MobiDB-lite"/>
    </source>
</evidence>
<dbReference type="GO" id="GO:0006878">
    <property type="term" value="P:intracellular copper ion homeostasis"/>
    <property type="evidence" value="ECO:0007669"/>
    <property type="project" value="InterPro"/>
</dbReference>
<keyword evidence="2" id="KW-0732">Signal</keyword>
<dbReference type="EMBL" id="CP000927">
    <property type="protein sequence ID" value="ABZ71757.1"/>
    <property type="molecule type" value="Genomic_DNA"/>
</dbReference>
<name>B0SXH2_CAUSK</name>
<feature type="region of interest" description="Disordered" evidence="1">
    <location>
        <begin position="21"/>
        <end position="86"/>
    </location>
</feature>
<dbReference type="InterPro" id="IPR036709">
    <property type="entry name" value="Autotransporte_beta_dom_sf"/>
</dbReference>
<dbReference type="Pfam" id="PF05275">
    <property type="entry name" value="CopB"/>
    <property type="match status" value="1"/>
</dbReference>
<gene>
    <name evidence="3" type="ordered locus">Caul_2630</name>
</gene>